<sequence length="483" mass="54128">MNSEKDSYDKPLRKVTRILRQMNPGRRNNETRIRLDQPGSPSGGAGCTSNSPQWRVRRNKQSNSPNEQSNWPARRVNPNEQSNSPNGHKYKHIVLYPKSEFVQEANLSGTTTKTMQGAYELDQVPRDLRSWPTLHLMVSTRSKSAKSGSALKFLPIQTWKAANLAHESLHQDLRVQKGYILKPSGLKKRFTLQPPGSWTKVHPASGFLDKSPSSLRVHGRKSIQPPGSWTKVHPASGFWTKVHPASGFLDESPSSLWVELFHIPKYGRFSLSEIFHFLEGRSVPGTGPRVPFSGYLERSCIGDPGVWRNDTGVFFPNSLPLIARFRHRTRGITCALKSTRVAHSQQAPLRQDSASSVSLSWIPLKPELVLNPGKDRMHSASHQIIPDLRKMNSDLPSLPASLVGGRVRPRRLFADPFSSPATSHGEVPEADNEAILMILRASTRDDHRDRQSVDIGELESIDTQVIVSINSEARRKPFWSQPT</sequence>
<evidence type="ECO:0000256" key="1">
    <source>
        <dbReference type="SAM" id="MobiDB-lite"/>
    </source>
</evidence>
<evidence type="ECO:0000313" key="2">
    <source>
        <dbReference type="EMBL" id="KAF3561708.1"/>
    </source>
</evidence>
<organism evidence="2 3">
    <name type="scientific">Brassica cretica</name>
    <name type="common">Mustard</name>
    <dbReference type="NCBI Taxonomy" id="69181"/>
    <lineage>
        <taxon>Eukaryota</taxon>
        <taxon>Viridiplantae</taxon>
        <taxon>Streptophyta</taxon>
        <taxon>Embryophyta</taxon>
        <taxon>Tracheophyta</taxon>
        <taxon>Spermatophyta</taxon>
        <taxon>Magnoliopsida</taxon>
        <taxon>eudicotyledons</taxon>
        <taxon>Gunneridae</taxon>
        <taxon>Pentapetalae</taxon>
        <taxon>rosids</taxon>
        <taxon>malvids</taxon>
        <taxon>Brassicales</taxon>
        <taxon>Brassicaceae</taxon>
        <taxon>Brassiceae</taxon>
        <taxon>Brassica</taxon>
    </lineage>
</organism>
<accession>A0ABQ7CQU7</accession>
<evidence type="ECO:0008006" key="4">
    <source>
        <dbReference type="Google" id="ProtNLM"/>
    </source>
</evidence>
<dbReference type="Proteomes" id="UP000266723">
    <property type="component" value="Unassembled WGS sequence"/>
</dbReference>
<dbReference type="EMBL" id="QGKV02000759">
    <property type="protein sequence ID" value="KAF3561708.1"/>
    <property type="molecule type" value="Genomic_DNA"/>
</dbReference>
<keyword evidence="3" id="KW-1185">Reference proteome</keyword>
<gene>
    <name evidence="2" type="ORF">DY000_02015703</name>
</gene>
<feature type="region of interest" description="Disordered" evidence="1">
    <location>
        <begin position="1"/>
        <end position="89"/>
    </location>
</feature>
<comment type="caution">
    <text evidence="2">The sequence shown here is derived from an EMBL/GenBank/DDBJ whole genome shotgun (WGS) entry which is preliminary data.</text>
</comment>
<protein>
    <recommendedName>
        <fullName evidence="4">MBD domain-containing protein</fullName>
    </recommendedName>
</protein>
<name>A0ABQ7CQU7_BRACR</name>
<proteinExistence type="predicted"/>
<feature type="compositionally biased region" description="Polar residues" evidence="1">
    <location>
        <begin position="61"/>
        <end position="71"/>
    </location>
</feature>
<evidence type="ECO:0000313" key="3">
    <source>
        <dbReference type="Proteomes" id="UP000266723"/>
    </source>
</evidence>
<reference evidence="2 3" key="1">
    <citation type="journal article" date="2020" name="BMC Genomics">
        <title>Intraspecific diversification of the crop wild relative Brassica cretica Lam. using demographic model selection.</title>
        <authorList>
            <person name="Kioukis A."/>
            <person name="Michalopoulou V.A."/>
            <person name="Briers L."/>
            <person name="Pirintsos S."/>
            <person name="Studholme D.J."/>
            <person name="Pavlidis P."/>
            <person name="Sarris P.F."/>
        </authorList>
    </citation>
    <scope>NUCLEOTIDE SEQUENCE [LARGE SCALE GENOMIC DNA]</scope>
    <source>
        <strain evidence="3">cv. PFS-1207/04</strain>
    </source>
</reference>
<feature type="compositionally biased region" description="Basic and acidic residues" evidence="1">
    <location>
        <begin position="1"/>
        <end position="12"/>
    </location>
</feature>